<comment type="caution">
    <text evidence="6">The sequence shown here is derived from an EMBL/GenBank/DDBJ whole genome shotgun (WGS) entry which is preliminary data.</text>
</comment>
<dbReference type="PANTHER" id="PTHR43369">
    <property type="entry name" value="PHOSPHORIBOSYLGLYCINAMIDE FORMYLTRANSFERASE"/>
    <property type="match status" value="1"/>
</dbReference>
<accession>A0A931I5Q4</accession>
<dbReference type="AlphaFoldDB" id="A0A931I5Q4"/>
<sequence length="225" mass="23540">MADAAPGPQRPKLRVAVLISGGGSNMAALLGAAAAADFPAEIALVLSNRADAGGLAKAAAAGVATAVVDHRAFPDRDSFDAAIDAELARHGIEFVCLAGFMRLLTEGFTDRWRDRMINVHPSLLPLFKGLHTHQRALDAGVRFHGCTVHFVRFGMDEGPIIVQAAVPVLAGDDADSLAARVLAMEHKIYPLALRLVGEGRAVVDGERVRIEGEGAAPGGMLWPAG</sequence>
<evidence type="ECO:0000313" key="6">
    <source>
        <dbReference type="EMBL" id="MBH0239944.1"/>
    </source>
</evidence>
<dbReference type="InterPro" id="IPR036477">
    <property type="entry name" value="Formyl_transf_N_sf"/>
</dbReference>
<feature type="site" description="Raises pKa of active site His" evidence="4">
    <location>
        <position position="156"/>
    </location>
</feature>
<dbReference type="RefSeq" id="WP_197313011.1">
    <property type="nucleotide sequence ID" value="NZ_JADZLT010000056.1"/>
</dbReference>
<keyword evidence="7" id="KW-1185">Reference proteome</keyword>
<dbReference type="Proteomes" id="UP000631694">
    <property type="component" value="Unassembled WGS sequence"/>
</dbReference>
<feature type="binding site" evidence="4">
    <location>
        <position position="76"/>
    </location>
    <ligand>
        <name>(6R)-10-formyltetrahydrofolate</name>
        <dbReference type="ChEBI" id="CHEBI:195366"/>
    </ligand>
</feature>
<evidence type="ECO:0000256" key="3">
    <source>
        <dbReference type="ARBA" id="ARBA00022755"/>
    </source>
</evidence>
<dbReference type="EMBL" id="JADZLT010000056">
    <property type="protein sequence ID" value="MBH0239944.1"/>
    <property type="molecule type" value="Genomic_DNA"/>
</dbReference>
<evidence type="ECO:0000259" key="5">
    <source>
        <dbReference type="Pfam" id="PF00551"/>
    </source>
</evidence>
<comment type="pathway">
    <text evidence="1 4">Purine metabolism; IMP biosynthesis via de novo pathway; N(2)-formyl-N(1)-(5-phospho-D-ribosyl)glycinamide from N(1)-(5-phospho-D-ribosyl)glycinamide (10-formyl THF route): step 1/1.</text>
</comment>
<dbReference type="Pfam" id="PF00551">
    <property type="entry name" value="Formyl_trans_N"/>
    <property type="match status" value="1"/>
</dbReference>
<evidence type="ECO:0000256" key="4">
    <source>
        <dbReference type="HAMAP-Rule" id="MF_01930"/>
    </source>
</evidence>
<protein>
    <recommendedName>
        <fullName evidence="4">Phosphoribosylglycinamide formyltransferase</fullName>
        <ecNumber evidence="4">2.1.2.2</ecNumber>
    </recommendedName>
    <alternativeName>
        <fullName evidence="4">5'-phosphoribosylglycinamide transformylase</fullName>
    </alternativeName>
    <alternativeName>
        <fullName evidence="4">GAR transformylase</fullName>
        <shortName evidence="4">GART</shortName>
    </alternativeName>
</protein>
<dbReference type="SUPFAM" id="SSF53328">
    <property type="entry name" value="Formyltransferase"/>
    <property type="match status" value="1"/>
</dbReference>
<dbReference type="NCBIfam" id="TIGR00639">
    <property type="entry name" value="PurN"/>
    <property type="match status" value="1"/>
</dbReference>
<comment type="function">
    <text evidence="4">Catalyzes the transfer of a formyl group from 10-formyltetrahydrofolate to 5-phospho-ribosyl-glycinamide (GAR), producing 5-phospho-ribosyl-N-formylglycinamide (FGAR) and tetrahydrofolate.</text>
</comment>
<dbReference type="PANTHER" id="PTHR43369:SF2">
    <property type="entry name" value="PHOSPHORIBOSYLGLYCINAMIDE FORMYLTRANSFERASE"/>
    <property type="match status" value="1"/>
</dbReference>
<evidence type="ECO:0000313" key="7">
    <source>
        <dbReference type="Proteomes" id="UP000631694"/>
    </source>
</evidence>
<evidence type="ECO:0000256" key="2">
    <source>
        <dbReference type="ARBA" id="ARBA00022679"/>
    </source>
</evidence>
<dbReference type="EC" id="2.1.2.2" evidence="4"/>
<feature type="binding site" evidence="4">
    <location>
        <begin position="101"/>
        <end position="104"/>
    </location>
    <ligand>
        <name>(6R)-10-formyltetrahydrofolate</name>
        <dbReference type="ChEBI" id="CHEBI:195366"/>
    </ligand>
</feature>
<feature type="binding site" evidence="4">
    <location>
        <begin position="23"/>
        <end position="25"/>
    </location>
    <ligand>
        <name>N(1)-(5-phospho-beta-D-ribosyl)glycinamide</name>
        <dbReference type="ChEBI" id="CHEBI:143788"/>
    </ligand>
</feature>
<feature type="domain" description="Formyl transferase N-terminal" evidence="5">
    <location>
        <begin position="14"/>
        <end position="193"/>
    </location>
</feature>
<dbReference type="GO" id="GO:0005829">
    <property type="term" value="C:cytosol"/>
    <property type="evidence" value="ECO:0007669"/>
    <property type="project" value="TreeGrafter"/>
</dbReference>
<dbReference type="GO" id="GO:0004644">
    <property type="term" value="F:phosphoribosylglycinamide formyltransferase activity"/>
    <property type="evidence" value="ECO:0007669"/>
    <property type="project" value="UniProtKB-UniRule"/>
</dbReference>
<gene>
    <name evidence="4" type="primary">purN</name>
    <name evidence="6" type="ORF">I5731_19135</name>
</gene>
<dbReference type="Gene3D" id="3.40.50.170">
    <property type="entry name" value="Formyl transferase, N-terminal domain"/>
    <property type="match status" value="1"/>
</dbReference>
<name>A0A931I5Q4_9HYPH</name>
<feature type="binding site" evidence="4">
    <location>
        <position position="118"/>
    </location>
    <ligand>
        <name>(6R)-10-formyltetrahydrofolate</name>
        <dbReference type="ChEBI" id="CHEBI:195366"/>
    </ligand>
</feature>
<dbReference type="CDD" id="cd08645">
    <property type="entry name" value="FMT_core_GART"/>
    <property type="match status" value="1"/>
</dbReference>
<dbReference type="InterPro" id="IPR004607">
    <property type="entry name" value="GART"/>
</dbReference>
<organism evidence="6 7">
    <name type="scientific">Methylobrevis albus</name>
    <dbReference type="NCBI Taxonomy" id="2793297"/>
    <lineage>
        <taxon>Bacteria</taxon>
        <taxon>Pseudomonadati</taxon>
        <taxon>Pseudomonadota</taxon>
        <taxon>Alphaproteobacteria</taxon>
        <taxon>Hyphomicrobiales</taxon>
        <taxon>Pleomorphomonadaceae</taxon>
        <taxon>Methylobrevis</taxon>
    </lineage>
</organism>
<evidence type="ECO:0000256" key="1">
    <source>
        <dbReference type="ARBA" id="ARBA00005054"/>
    </source>
</evidence>
<dbReference type="HAMAP" id="MF_01930">
    <property type="entry name" value="PurN"/>
    <property type="match status" value="1"/>
</dbReference>
<proteinExistence type="inferred from homology"/>
<feature type="active site" description="Proton donor" evidence="4">
    <location>
        <position position="120"/>
    </location>
</feature>
<reference evidence="6" key="1">
    <citation type="submission" date="2020-12" db="EMBL/GenBank/DDBJ databases">
        <title>Methylobrevis albus sp. nov., isolated from fresh water lack sediment.</title>
        <authorList>
            <person name="Zou Q."/>
        </authorList>
    </citation>
    <scope>NUCLEOTIDE SEQUENCE</scope>
    <source>
        <strain evidence="6">L22</strain>
    </source>
</reference>
<keyword evidence="3 4" id="KW-0658">Purine biosynthesis</keyword>
<keyword evidence="2 4" id="KW-0808">Transferase</keyword>
<comment type="catalytic activity">
    <reaction evidence="4">
        <text>N(1)-(5-phospho-beta-D-ribosyl)glycinamide + (6R)-10-formyltetrahydrofolate = N(2)-formyl-N(1)-(5-phospho-beta-D-ribosyl)glycinamide + (6S)-5,6,7,8-tetrahydrofolate + H(+)</text>
        <dbReference type="Rhea" id="RHEA:15053"/>
        <dbReference type="ChEBI" id="CHEBI:15378"/>
        <dbReference type="ChEBI" id="CHEBI:57453"/>
        <dbReference type="ChEBI" id="CHEBI:143788"/>
        <dbReference type="ChEBI" id="CHEBI:147286"/>
        <dbReference type="ChEBI" id="CHEBI:195366"/>
        <dbReference type="EC" id="2.1.2.2"/>
    </reaction>
</comment>
<comment type="similarity">
    <text evidence="4">Belongs to the GART family.</text>
</comment>
<dbReference type="GO" id="GO:0006189">
    <property type="term" value="P:'de novo' IMP biosynthetic process"/>
    <property type="evidence" value="ECO:0007669"/>
    <property type="project" value="UniProtKB-UniRule"/>
</dbReference>
<dbReference type="InterPro" id="IPR002376">
    <property type="entry name" value="Formyl_transf_N"/>
</dbReference>